<dbReference type="Proteomes" id="UP000245119">
    <property type="component" value="Linkage Group LG12"/>
</dbReference>
<sequence>MLLRLRHIHQSQGMLRAAGRWADPLSVAGLWNLSHHGRPGVRRTRDGRAAVGGEHAYLLYTFNPKEKKGGIGRVPAFLYDWMGCFIIRPTMFAIISLAFGLYVVKPFFPDCQPAAAAGQDGHRSRHV</sequence>
<organism evidence="2 3">
    <name type="scientific">Pomacea canaliculata</name>
    <name type="common">Golden apple snail</name>
    <dbReference type="NCBI Taxonomy" id="400727"/>
    <lineage>
        <taxon>Eukaryota</taxon>
        <taxon>Metazoa</taxon>
        <taxon>Spiralia</taxon>
        <taxon>Lophotrochozoa</taxon>
        <taxon>Mollusca</taxon>
        <taxon>Gastropoda</taxon>
        <taxon>Caenogastropoda</taxon>
        <taxon>Architaenioglossa</taxon>
        <taxon>Ampullarioidea</taxon>
        <taxon>Ampullariidae</taxon>
        <taxon>Pomacea</taxon>
    </lineage>
</organism>
<dbReference type="EMBL" id="PZQS01000012">
    <property type="protein sequence ID" value="PVD20380.1"/>
    <property type="molecule type" value="Genomic_DNA"/>
</dbReference>
<keyword evidence="1" id="KW-0472">Membrane</keyword>
<evidence type="ECO:0000256" key="1">
    <source>
        <dbReference type="SAM" id="Phobius"/>
    </source>
</evidence>
<keyword evidence="1" id="KW-1133">Transmembrane helix</keyword>
<dbReference type="STRING" id="400727.A0A2T7NGT2"/>
<keyword evidence="1" id="KW-0812">Transmembrane</keyword>
<proteinExistence type="predicted"/>
<comment type="caution">
    <text evidence="2">The sequence shown here is derived from an EMBL/GenBank/DDBJ whole genome shotgun (WGS) entry which is preliminary data.</text>
</comment>
<protein>
    <submittedName>
        <fullName evidence="2">Uncharacterized protein</fullName>
    </submittedName>
</protein>
<evidence type="ECO:0000313" key="3">
    <source>
        <dbReference type="Proteomes" id="UP000245119"/>
    </source>
</evidence>
<accession>A0A2T7NGT2</accession>
<dbReference type="PANTHER" id="PTHR11785">
    <property type="entry name" value="AMINO ACID TRANSPORTER"/>
    <property type="match status" value="1"/>
</dbReference>
<feature type="transmembrane region" description="Helical" evidence="1">
    <location>
        <begin position="77"/>
        <end position="104"/>
    </location>
</feature>
<dbReference type="InterPro" id="IPR050598">
    <property type="entry name" value="AminoAcid_Transporter"/>
</dbReference>
<reference evidence="2 3" key="1">
    <citation type="submission" date="2018-04" db="EMBL/GenBank/DDBJ databases">
        <title>The genome of golden apple snail Pomacea canaliculata provides insight into stress tolerance and invasive adaptation.</title>
        <authorList>
            <person name="Liu C."/>
            <person name="Liu B."/>
            <person name="Ren Y."/>
            <person name="Zhang Y."/>
            <person name="Wang H."/>
            <person name="Li S."/>
            <person name="Jiang F."/>
            <person name="Yin L."/>
            <person name="Zhang G."/>
            <person name="Qian W."/>
            <person name="Fan W."/>
        </authorList>
    </citation>
    <scope>NUCLEOTIDE SEQUENCE [LARGE SCALE GENOMIC DNA]</scope>
    <source>
        <strain evidence="2">SZHN2017</strain>
        <tissue evidence="2">Muscle</tissue>
    </source>
</reference>
<dbReference type="GO" id="GO:0015179">
    <property type="term" value="F:L-amino acid transmembrane transporter activity"/>
    <property type="evidence" value="ECO:0007669"/>
    <property type="project" value="TreeGrafter"/>
</dbReference>
<keyword evidence="3" id="KW-1185">Reference proteome</keyword>
<dbReference type="AlphaFoldDB" id="A0A2T7NGT2"/>
<evidence type="ECO:0000313" key="2">
    <source>
        <dbReference type="EMBL" id="PVD20380.1"/>
    </source>
</evidence>
<name>A0A2T7NGT2_POMCA</name>
<dbReference type="PANTHER" id="PTHR11785:SF512">
    <property type="entry name" value="SOBREMESA, ISOFORM B"/>
    <property type="match status" value="1"/>
</dbReference>
<gene>
    <name evidence="2" type="ORF">C0Q70_18534</name>
</gene>